<proteinExistence type="predicted"/>
<accession>A0A3G5AGI8</accession>
<dbReference type="EMBL" id="MK072469">
    <property type="protein sequence ID" value="AYV85714.1"/>
    <property type="molecule type" value="Genomic_DNA"/>
</dbReference>
<organism evidence="1">
    <name type="scientific">Satyrvirus sp</name>
    <dbReference type="NCBI Taxonomy" id="2487771"/>
    <lineage>
        <taxon>Viruses</taxon>
        <taxon>Varidnaviria</taxon>
        <taxon>Bamfordvirae</taxon>
        <taxon>Nucleocytoviricota</taxon>
        <taxon>Megaviricetes</taxon>
        <taxon>Imitervirales</taxon>
        <taxon>Mimiviridae</taxon>
        <taxon>Megamimivirinae</taxon>
    </lineage>
</organism>
<gene>
    <name evidence="1" type="ORF">Satyrvirus33_4</name>
</gene>
<reference evidence="1" key="1">
    <citation type="submission" date="2018-10" db="EMBL/GenBank/DDBJ databases">
        <title>Hidden diversity of soil giant viruses.</title>
        <authorList>
            <person name="Schulz F."/>
            <person name="Alteio L."/>
            <person name="Goudeau D."/>
            <person name="Ryan E.M."/>
            <person name="Malmstrom R.R."/>
            <person name="Blanchard J."/>
            <person name="Woyke T."/>
        </authorList>
    </citation>
    <scope>NUCLEOTIDE SEQUENCE</scope>
    <source>
        <strain evidence="1">SAV1</strain>
    </source>
</reference>
<name>A0A3G5AGI8_9VIRU</name>
<dbReference type="Gene3D" id="2.30.30.140">
    <property type="match status" value="1"/>
</dbReference>
<protein>
    <submittedName>
        <fullName evidence="1">Uncharacterized protein</fullName>
    </submittedName>
</protein>
<evidence type="ECO:0000313" key="1">
    <source>
        <dbReference type="EMBL" id="AYV85714.1"/>
    </source>
</evidence>
<sequence length="457" mass="53449">MKTAIFFCGSIRDFPTCLPSIKRYLLKNFGADIFLHLWKMDDISSLDTDIDFKWRNDSCDEQYVIDQLKPVSYVVDKYSSEWEEKIIRESGIDITKLTDDKLKNYGTNACGMYYKICQAFKLVEDYSLKNGITYDLVIRARLDFIWDSGITISDFGGINGSKVYLVKDRYATCSGLVTNDKFFAGNFSVMKNMCNLFNYILRYQSYGLKVEGQTLHENHIKYLKLNAVWIGDAYTFYKCMPRHRITWNKKSIVINNLDNKFDKFFYELSYYLLYNNYSVTYSGCSCSYLDILKTFRNFKIENNFSPNNTNSTLCLVSNSYHENVNNMNQIVVNYSTNFPTNKIANKTSFINISDNISLEDLLDFVVSIITTYSYGNTYNFTSSRVIDKVDVGENVLYRYLDHGYYLSKIVSFDEKNSKYTVEFGKYKEITGRKYFKIVNLLKYHEKMDPLVMPTNCR</sequence>